<gene>
    <name evidence="1" type="ORF">T4C_3403</name>
</gene>
<name>A0A0V1K1N6_TRIPS</name>
<sequence>METDGSIHHLLKMNKYYNLISEFSFYLSHVTITTLMYKHLPTRQYLEIKTLNFIIHLIAQLICTQQVMEDYDTSICERCFLECKRKVEICFEKRMMFYFEQPLQSEPLGHDFFFIYIIVFDFNILKHSSFQLFKLFIRILHLSIEWDKETSEFNKNRGILHLFFTMNEQEKL</sequence>
<accession>A0A0V1K1N6</accession>
<protein>
    <submittedName>
        <fullName evidence="1">Uncharacterized protein</fullName>
    </submittedName>
</protein>
<evidence type="ECO:0000313" key="1">
    <source>
        <dbReference type="EMBL" id="KRZ41117.1"/>
    </source>
</evidence>
<dbReference type="EMBL" id="JYDV01000022">
    <property type="protein sequence ID" value="KRZ41117.1"/>
    <property type="molecule type" value="Genomic_DNA"/>
</dbReference>
<dbReference type="Proteomes" id="UP000054826">
    <property type="component" value="Unassembled WGS sequence"/>
</dbReference>
<dbReference type="AlphaFoldDB" id="A0A0V1K1N6"/>
<proteinExistence type="predicted"/>
<comment type="caution">
    <text evidence="1">The sequence shown here is derived from an EMBL/GenBank/DDBJ whole genome shotgun (WGS) entry which is preliminary data.</text>
</comment>
<evidence type="ECO:0000313" key="2">
    <source>
        <dbReference type="Proteomes" id="UP000054826"/>
    </source>
</evidence>
<reference evidence="1 2" key="1">
    <citation type="submission" date="2015-01" db="EMBL/GenBank/DDBJ databases">
        <title>Evolution of Trichinella species and genotypes.</title>
        <authorList>
            <person name="Korhonen P.K."/>
            <person name="Edoardo P."/>
            <person name="Giuseppe L.R."/>
            <person name="Gasser R.B."/>
        </authorList>
    </citation>
    <scope>NUCLEOTIDE SEQUENCE [LARGE SCALE GENOMIC DNA]</scope>
    <source>
        <strain evidence="1">ISS176</strain>
    </source>
</reference>
<organism evidence="1 2">
    <name type="scientific">Trichinella pseudospiralis</name>
    <name type="common">Parasitic roundworm</name>
    <dbReference type="NCBI Taxonomy" id="6337"/>
    <lineage>
        <taxon>Eukaryota</taxon>
        <taxon>Metazoa</taxon>
        <taxon>Ecdysozoa</taxon>
        <taxon>Nematoda</taxon>
        <taxon>Enoplea</taxon>
        <taxon>Dorylaimia</taxon>
        <taxon>Trichinellida</taxon>
        <taxon>Trichinellidae</taxon>
        <taxon>Trichinella</taxon>
    </lineage>
</organism>